<organism evidence="1 2">
    <name type="scientific">Rhododendron molle</name>
    <name type="common">Chinese azalea</name>
    <name type="synonym">Azalea mollis</name>
    <dbReference type="NCBI Taxonomy" id="49168"/>
    <lineage>
        <taxon>Eukaryota</taxon>
        <taxon>Viridiplantae</taxon>
        <taxon>Streptophyta</taxon>
        <taxon>Embryophyta</taxon>
        <taxon>Tracheophyta</taxon>
        <taxon>Spermatophyta</taxon>
        <taxon>Magnoliopsida</taxon>
        <taxon>eudicotyledons</taxon>
        <taxon>Gunneridae</taxon>
        <taxon>Pentapetalae</taxon>
        <taxon>asterids</taxon>
        <taxon>Ericales</taxon>
        <taxon>Ericaceae</taxon>
        <taxon>Ericoideae</taxon>
        <taxon>Rhodoreae</taxon>
        <taxon>Rhododendron</taxon>
    </lineage>
</organism>
<evidence type="ECO:0000313" key="2">
    <source>
        <dbReference type="Proteomes" id="UP001062846"/>
    </source>
</evidence>
<proteinExistence type="predicted"/>
<protein>
    <submittedName>
        <fullName evidence="1">Uncharacterized protein</fullName>
    </submittedName>
</protein>
<comment type="caution">
    <text evidence="1">The sequence shown here is derived from an EMBL/GenBank/DDBJ whole genome shotgun (WGS) entry which is preliminary data.</text>
</comment>
<keyword evidence="2" id="KW-1185">Reference proteome</keyword>
<sequence>MVSMTSLWGGVHTISINNRKGNVHHLLRKMNKIALITMMSPCIVGFSKWD</sequence>
<accession>A0ACC0MTA6</accession>
<name>A0ACC0MTA6_RHOML</name>
<evidence type="ECO:0000313" key="1">
    <source>
        <dbReference type="EMBL" id="KAI8543889.1"/>
    </source>
</evidence>
<gene>
    <name evidence="1" type="ORF">RHMOL_Rhmol08G0253600</name>
</gene>
<dbReference type="Proteomes" id="UP001062846">
    <property type="component" value="Chromosome 8"/>
</dbReference>
<reference evidence="1" key="1">
    <citation type="submission" date="2022-02" db="EMBL/GenBank/DDBJ databases">
        <title>Plant Genome Project.</title>
        <authorList>
            <person name="Zhang R.-G."/>
        </authorList>
    </citation>
    <scope>NUCLEOTIDE SEQUENCE</scope>
    <source>
        <strain evidence="1">AT1</strain>
    </source>
</reference>
<dbReference type="EMBL" id="CM046395">
    <property type="protein sequence ID" value="KAI8543889.1"/>
    <property type="molecule type" value="Genomic_DNA"/>
</dbReference>